<proteinExistence type="predicted"/>
<evidence type="ECO:0000313" key="1">
    <source>
        <dbReference type="EMBL" id="KAK4011459.1"/>
    </source>
</evidence>
<sequence length="67" mass="7449">MQLRFVGLSASKMGYIIKACFGQPLTRAGKRKLVMKRKVVQMLGRITGPARTQVNMSGSEQTANYLM</sequence>
<protein>
    <submittedName>
        <fullName evidence="1">Uncharacterized protein</fullName>
    </submittedName>
</protein>
<reference evidence="1 2" key="1">
    <citation type="journal article" date="2023" name="Nucleic Acids Res.">
        <title>The hologenome of Daphnia magna reveals possible DNA methylation and microbiome-mediated evolution of the host genome.</title>
        <authorList>
            <person name="Chaturvedi A."/>
            <person name="Li X."/>
            <person name="Dhandapani V."/>
            <person name="Marshall H."/>
            <person name="Kissane S."/>
            <person name="Cuenca-Cambronero M."/>
            <person name="Asole G."/>
            <person name="Calvet F."/>
            <person name="Ruiz-Romero M."/>
            <person name="Marangio P."/>
            <person name="Guigo R."/>
            <person name="Rago D."/>
            <person name="Mirbahai L."/>
            <person name="Eastwood N."/>
            <person name="Colbourne J.K."/>
            <person name="Zhou J."/>
            <person name="Mallon E."/>
            <person name="Orsini L."/>
        </authorList>
    </citation>
    <scope>NUCLEOTIDE SEQUENCE [LARGE SCALE GENOMIC DNA]</scope>
    <source>
        <strain evidence="1">LRV0_1</strain>
    </source>
</reference>
<comment type="caution">
    <text evidence="1">The sequence shown here is derived from an EMBL/GenBank/DDBJ whole genome shotgun (WGS) entry which is preliminary data.</text>
</comment>
<keyword evidence="2" id="KW-1185">Reference proteome</keyword>
<organism evidence="1 2">
    <name type="scientific">Daphnia magna</name>
    <dbReference type="NCBI Taxonomy" id="35525"/>
    <lineage>
        <taxon>Eukaryota</taxon>
        <taxon>Metazoa</taxon>
        <taxon>Ecdysozoa</taxon>
        <taxon>Arthropoda</taxon>
        <taxon>Crustacea</taxon>
        <taxon>Branchiopoda</taxon>
        <taxon>Diplostraca</taxon>
        <taxon>Cladocera</taxon>
        <taxon>Anomopoda</taxon>
        <taxon>Daphniidae</taxon>
        <taxon>Daphnia</taxon>
    </lineage>
</organism>
<dbReference type="Proteomes" id="UP001234178">
    <property type="component" value="Unassembled WGS sequence"/>
</dbReference>
<name>A0ABQ9ZEV4_9CRUS</name>
<gene>
    <name evidence="1" type="ORF">OUZ56_020576</name>
</gene>
<dbReference type="EMBL" id="JAOYFB010000003">
    <property type="protein sequence ID" value="KAK4011459.1"/>
    <property type="molecule type" value="Genomic_DNA"/>
</dbReference>
<evidence type="ECO:0000313" key="2">
    <source>
        <dbReference type="Proteomes" id="UP001234178"/>
    </source>
</evidence>
<accession>A0ABQ9ZEV4</accession>